<dbReference type="CDD" id="cd12325">
    <property type="entry name" value="RRM1_hnRNPA_hnRNPD_like"/>
    <property type="match status" value="1"/>
</dbReference>
<dbReference type="eggNOG" id="KOG4205">
    <property type="taxonomic scope" value="Eukaryota"/>
</dbReference>
<dbReference type="GO" id="GO:0006417">
    <property type="term" value="P:regulation of translation"/>
    <property type="evidence" value="ECO:0007669"/>
    <property type="project" value="TreeGrafter"/>
</dbReference>
<keyword evidence="2" id="KW-0963">Cytoplasm</keyword>
<evidence type="ECO:0000313" key="9">
    <source>
        <dbReference type="Proteomes" id="UP000007875"/>
    </source>
</evidence>
<evidence type="ECO:0000256" key="2">
    <source>
        <dbReference type="ARBA" id="ARBA00022490"/>
    </source>
</evidence>
<evidence type="ECO:0000256" key="1">
    <source>
        <dbReference type="ARBA" id="ARBA00004496"/>
    </source>
</evidence>
<evidence type="ECO:0000256" key="5">
    <source>
        <dbReference type="PROSITE-ProRule" id="PRU00176"/>
    </source>
</evidence>
<reference evidence="8" key="2">
    <citation type="submission" date="2025-08" db="UniProtKB">
        <authorList>
            <consortium name="Ensembl"/>
        </authorList>
    </citation>
    <scope>IDENTIFICATION</scope>
</reference>
<evidence type="ECO:0000313" key="8">
    <source>
        <dbReference type="Ensembl" id="ENSCSAVP00000007460.1"/>
    </source>
</evidence>
<sequence length="120" mass="12962">MSGQEDEAGKIFVGGLARQTDLEGLRTYFGAFGTVTDCVLMKDKETGHSRGFGFVTFADPASVELVVKGRPHTLDSKVIDPKPCTSKSAQQQKKMSATNYTKAHKIFIGGISMETTEAEV</sequence>
<protein>
    <recommendedName>
        <fullName evidence="7">RRM domain-containing protein</fullName>
    </recommendedName>
</protein>
<reference evidence="8" key="3">
    <citation type="submission" date="2025-09" db="UniProtKB">
        <authorList>
            <consortium name="Ensembl"/>
        </authorList>
    </citation>
    <scope>IDENTIFICATION</scope>
</reference>
<keyword evidence="4 5" id="KW-0694">RNA-binding</keyword>
<evidence type="ECO:0000256" key="6">
    <source>
        <dbReference type="SAM" id="MobiDB-lite"/>
    </source>
</evidence>
<name>H2YQ52_CIOSA</name>
<reference evidence="9" key="1">
    <citation type="submission" date="2003-08" db="EMBL/GenBank/DDBJ databases">
        <authorList>
            <person name="Birren B."/>
            <person name="Nusbaum C."/>
            <person name="Abebe A."/>
            <person name="Abouelleil A."/>
            <person name="Adekoya E."/>
            <person name="Ait-zahra M."/>
            <person name="Allen N."/>
            <person name="Allen T."/>
            <person name="An P."/>
            <person name="Anderson M."/>
            <person name="Anderson S."/>
            <person name="Arachchi H."/>
            <person name="Armbruster J."/>
            <person name="Bachantsang P."/>
            <person name="Baldwin J."/>
            <person name="Barry A."/>
            <person name="Bayul T."/>
            <person name="Blitshsteyn B."/>
            <person name="Bloom T."/>
            <person name="Blye J."/>
            <person name="Boguslavskiy L."/>
            <person name="Borowsky M."/>
            <person name="Boukhgalter B."/>
            <person name="Brunache A."/>
            <person name="Butler J."/>
            <person name="Calixte N."/>
            <person name="Calvo S."/>
            <person name="Camarata J."/>
            <person name="Campo K."/>
            <person name="Chang J."/>
            <person name="Cheshatsang Y."/>
            <person name="Citroen M."/>
            <person name="Collymore A."/>
            <person name="Considine T."/>
            <person name="Cook A."/>
            <person name="Cooke P."/>
            <person name="Corum B."/>
            <person name="Cuomo C."/>
            <person name="David R."/>
            <person name="Dawoe T."/>
            <person name="Degray S."/>
            <person name="Dodge S."/>
            <person name="Dooley K."/>
            <person name="Dorje P."/>
            <person name="Dorjee K."/>
            <person name="Dorris L."/>
            <person name="Duffey N."/>
            <person name="Dupes A."/>
            <person name="Elkins T."/>
            <person name="Engels R."/>
            <person name="Erickson J."/>
            <person name="Farina A."/>
            <person name="Faro S."/>
            <person name="Ferreira P."/>
            <person name="Fischer H."/>
            <person name="Fitzgerald M."/>
            <person name="Foley K."/>
            <person name="Gage D."/>
            <person name="Galagan J."/>
            <person name="Gearin G."/>
            <person name="Gnerre S."/>
            <person name="Gnirke A."/>
            <person name="Goyette A."/>
            <person name="Graham J."/>
            <person name="Grandbois E."/>
            <person name="Gyaltsen K."/>
            <person name="Hafez N."/>
            <person name="Hagopian D."/>
            <person name="Hagos B."/>
            <person name="Hall J."/>
            <person name="Hatcher B."/>
            <person name="Heller A."/>
            <person name="Higgins H."/>
            <person name="Honan T."/>
            <person name="Horn A."/>
            <person name="Houde N."/>
            <person name="Hughes L."/>
            <person name="Hulme W."/>
            <person name="Husby E."/>
            <person name="Iliev I."/>
            <person name="Jaffe D."/>
            <person name="Jones C."/>
            <person name="Kamal M."/>
            <person name="Kamat A."/>
            <person name="Kamvysselis M."/>
            <person name="Karlsson E."/>
            <person name="Kells C."/>
            <person name="Kieu A."/>
            <person name="Kisner P."/>
            <person name="Kodira C."/>
            <person name="Kulbokas E."/>
            <person name="Labutti K."/>
            <person name="Lama D."/>
            <person name="Landers T."/>
            <person name="Leger J."/>
            <person name="Levine S."/>
            <person name="Lewis D."/>
            <person name="Lewis T."/>
            <person name="Lindblad-toh K."/>
            <person name="Liu X."/>
            <person name="Lokyitsang T."/>
            <person name="Lokyitsang Y."/>
            <person name="Lucien O."/>
            <person name="Lui A."/>
            <person name="Ma L.J."/>
            <person name="Mabbitt R."/>
            <person name="Macdonald J."/>
            <person name="Maclean C."/>
            <person name="Major J."/>
            <person name="Manning J."/>
            <person name="Marabella R."/>
            <person name="Maru K."/>
            <person name="Matthews C."/>
            <person name="Mauceli E."/>
            <person name="Mccarthy M."/>
            <person name="Mcdonough S."/>
            <person name="Mcghee T."/>
            <person name="Meldrim J."/>
            <person name="Meneus L."/>
            <person name="Mesirov J."/>
            <person name="Mihalev A."/>
            <person name="Mihova T."/>
            <person name="Mikkelsen T."/>
            <person name="Mlenga V."/>
            <person name="Moru K."/>
            <person name="Mozes J."/>
            <person name="Mulrain L."/>
            <person name="Munson G."/>
            <person name="Naylor J."/>
            <person name="Newes C."/>
            <person name="Nguyen C."/>
            <person name="Nguyen N."/>
            <person name="Nguyen T."/>
            <person name="Nicol R."/>
            <person name="Nielsen C."/>
            <person name="Nizzari M."/>
            <person name="Norbu C."/>
            <person name="Norbu N."/>
            <person name="O'donnell P."/>
            <person name="Okoawo O."/>
            <person name="O'leary S."/>
            <person name="Omotosho B."/>
            <person name="O'neill K."/>
            <person name="Osman S."/>
            <person name="Parker S."/>
            <person name="Perrin D."/>
            <person name="Phunkhang P."/>
            <person name="Piqani B."/>
            <person name="Purcell S."/>
            <person name="Rachupka T."/>
            <person name="Ramasamy U."/>
            <person name="Rameau R."/>
            <person name="Ray V."/>
            <person name="Raymond C."/>
            <person name="Retta R."/>
            <person name="Richardson S."/>
            <person name="Rise C."/>
            <person name="Rodriguez J."/>
            <person name="Rogers J."/>
            <person name="Rogov P."/>
            <person name="Rutman M."/>
            <person name="Schupbach R."/>
            <person name="Seaman C."/>
            <person name="Settipalli S."/>
            <person name="Sharpe T."/>
            <person name="Sheridan J."/>
            <person name="Sherpa N."/>
            <person name="Shi J."/>
            <person name="Smirnov S."/>
            <person name="Smith C."/>
            <person name="Sougnez C."/>
            <person name="Spencer B."/>
            <person name="Stalker J."/>
            <person name="Stange-thomann N."/>
            <person name="Stavropoulos S."/>
            <person name="Stetson K."/>
            <person name="Stone C."/>
            <person name="Stone S."/>
            <person name="Stubbs M."/>
            <person name="Talamas J."/>
            <person name="Tchuinga P."/>
            <person name="Tenzing P."/>
            <person name="Tesfaye S."/>
            <person name="Theodore J."/>
            <person name="Thoulutsang Y."/>
            <person name="Topham K."/>
            <person name="Towey S."/>
            <person name="Tsamla T."/>
            <person name="Tsomo N."/>
            <person name="Vallee D."/>
            <person name="Vassiliev H."/>
            <person name="Venkataraman V."/>
            <person name="Vinson J."/>
            <person name="Vo A."/>
            <person name="Wade C."/>
            <person name="Wang S."/>
            <person name="Wangchuk T."/>
            <person name="Wangdi T."/>
            <person name="Whittaker C."/>
            <person name="Wilkinson J."/>
            <person name="Wu Y."/>
            <person name="Wyman D."/>
            <person name="Yadav S."/>
            <person name="Yang S."/>
            <person name="Yang X."/>
            <person name="Yeager S."/>
            <person name="Yee E."/>
            <person name="Young G."/>
            <person name="Zainoun J."/>
            <person name="Zembeck L."/>
            <person name="Zimmer A."/>
            <person name="Zody M."/>
            <person name="Lander E."/>
        </authorList>
    </citation>
    <scope>NUCLEOTIDE SEQUENCE [LARGE SCALE GENOMIC DNA]</scope>
</reference>
<feature type="domain" description="RRM" evidence="7">
    <location>
        <begin position="9"/>
        <end position="91"/>
    </location>
</feature>
<proteinExistence type="predicted"/>
<dbReference type="Proteomes" id="UP000007875">
    <property type="component" value="Unassembled WGS sequence"/>
</dbReference>
<dbReference type="InterPro" id="IPR012677">
    <property type="entry name" value="Nucleotide-bd_a/b_plait_sf"/>
</dbReference>
<dbReference type="GeneTree" id="ENSGT00940000156757"/>
<dbReference type="SMART" id="SM00360">
    <property type="entry name" value="RRM"/>
    <property type="match status" value="1"/>
</dbReference>
<keyword evidence="3" id="KW-0677">Repeat</keyword>
<dbReference type="GO" id="GO:0003729">
    <property type="term" value="F:mRNA binding"/>
    <property type="evidence" value="ECO:0007669"/>
    <property type="project" value="TreeGrafter"/>
</dbReference>
<dbReference type="InterPro" id="IPR000504">
    <property type="entry name" value="RRM_dom"/>
</dbReference>
<dbReference type="InParanoid" id="H2YQ52"/>
<dbReference type="PANTHER" id="PTHR48032">
    <property type="entry name" value="RNA-BINDING PROTEIN MUSASHI HOMOLOG RBP6"/>
    <property type="match status" value="1"/>
</dbReference>
<feature type="region of interest" description="Disordered" evidence="6">
    <location>
        <begin position="77"/>
        <end position="97"/>
    </location>
</feature>
<evidence type="ECO:0000259" key="7">
    <source>
        <dbReference type="PROSITE" id="PS50102"/>
    </source>
</evidence>
<dbReference type="Ensembl" id="ENSCSAVT00000007557.1">
    <property type="protein sequence ID" value="ENSCSAVP00000007460.1"/>
    <property type="gene ID" value="ENSCSAVG00000004457.1"/>
</dbReference>
<evidence type="ECO:0000256" key="3">
    <source>
        <dbReference type="ARBA" id="ARBA00022737"/>
    </source>
</evidence>
<evidence type="ECO:0000256" key="4">
    <source>
        <dbReference type="ARBA" id="ARBA00022884"/>
    </source>
</evidence>
<keyword evidence="9" id="KW-1185">Reference proteome</keyword>
<dbReference type="SUPFAM" id="SSF54928">
    <property type="entry name" value="RNA-binding domain, RBD"/>
    <property type="match status" value="1"/>
</dbReference>
<organism evidence="8 9">
    <name type="scientific">Ciona savignyi</name>
    <name type="common">Pacific transparent sea squirt</name>
    <dbReference type="NCBI Taxonomy" id="51511"/>
    <lineage>
        <taxon>Eukaryota</taxon>
        <taxon>Metazoa</taxon>
        <taxon>Chordata</taxon>
        <taxon>Tunicata</taxon>
        <taxon>Ascidiacea</taxon>
        <taxon>Phlebobranchia</taxon>
        <taxon>Cionidae</taxon>
        <taxon>Ciona</taxon>
    </lineage>
</organism>
<dbReference type="InterPro" id="IPR035979">
    <property type="entry name" value="RBD_domain_sf"/>
</dbReference>
<dbReference type="Pfam" id="PF00076">
    <property type="entry name" value="RRM_1"/>
    <property type="match status" value="1"/>
</dbReference>
<feature type="compositionally biased region" description="Polar residues" evidence="6">
    <location>
        <begin position="85"/>
        <end position="97"/>
    </location>
</feature>
<dbReference type="STRING" id="51511.ENSCSAVP00000007460"/>
<dbReference type="PROSITE" id="PS50102">
    <property type="entry name" value="RRM"/>
    <property type="match status" value="1"/>
</dbReference>
<dbReference type="FunCoup" id="H2YQ52">
    <property type="interactions" value="3"/>
</dbReference>
<dbReference type="AlphaFoldDB" id="H2YQ52"/>
<accession>H2YQ52</accession>
<dbReference type="OMA" id="DKHTING"/>
<dbReference type="Gene3D" id="3.30.70.330">
    <property type="match status" value="1"/>
</dbReference>
<dbReference type="HOGENOM" id="CLU_012062_1_5_1"/>
<dbReference type="PANTHER" id="PTHR48032:SF18">
    <property type="entry name" value="RRM DOMAIN-CONTAINING PROTEIN"/>
    <property type="match status" value="1"/>
</dbReference>
<comment type="subcellular location">
    <subcellularLocation>
        <location evidence="1">Cytoplasm</location>
    </subcellularLocation>
</comment>
<dbReference type="GO" id="GO:0005737">
    <property type="term" value="C:cytoplasm"/>
    <property type="evidence" value="ECO:0007669"/>
    <property type="project" value="UniProtKB-SubCell"/>
</dbReference>